<dbReference type="OrthoDB" id="9805460at2"/>
<dbReference type="InterPro" id="IPR016035">
    <property type="entry name" value="Acyl_Trfase/lysoPLipase"/>
</dbReference>
<dbReference type="EMBL" id="CP036434">
    <property type="protein sequence ID" value="QDV07318.1"/>
    <property type="molecule type" value="Genomic_DNA"/>
</dbReference>
<dbReference type="EC" id="2.3.1.39" evidence="1 6"/>
<dbReference type="InterPro" id="IPR016036">
    <property type="entry name" value="Malonyl_transacylase_ACP-bd"/>
</dbReference>
<keyword evidence="10" id="KW-1185">Reference proteome</keyword>
<feature type="active site" evidence="7">
    <location>
        <position position="98"/>
    </location>
</feature>
<reference evidence="9 10" key="1">
    <citation type="submission" date="2019-02" db="EMBL/GenBank/DDBJ databases">
        <title>Deep-cultivation of Planctomycetes and their phenomic and genomic characterization uncovers novel biology.</title>
        <authorList>
            <person name="Wiegand S."/>
            <person name="Jogler M."/>
            <person name="Boedeker C."/>
            <person name="Pinto D."/>
            <person name="Vollmers J."/>
            <person name="Rivas-Marin E."/>
            <person name="Kohn T."/>
            <person name="Peeters S.H."/>
            <person name="Heuer A."/>
            <person name="Rast P."/>
            <person name="Oberbeckmann S."/>
            <person name="Bunk B."/>
            <person name="Jeske O."/>
            <person name="Meyerdierks A."/>
            <person name="Storesund J.E."/>
            <person name="Kallscheuer N."/>
            <person name="Luecker S."/>
            <person name="Lage O.M."/>
            <person name="Pohl T."/>
            <person name="Merkel B.J."/>
            <person name="Hornburger P."/>
            <person name="Mueller R.-W."/>
            <person name="Bruemmer F."/>
            <person name="Labrenz M."/>
            <person name="Spormann A.M."/>
            <person name="Op den Camp H."/>
            <person name="Overmann J."/>
            <person name="Amann R."/>
            <person name="Jetten M.S.M."/>
            <person name="Mascher T."/>
            <person name="Medema M.H."/>
            <person name="Devos D.P."/>
            <person name="Kaster A.-K."/>
            <person name="Ovreas L."/>
            <person name="Rohde M."/>
            <person name="Galperin M.Y."/>
            <person name="Jogler C."/>
        </authorList>
    </citation>
    <scope>NUCLEOTIDE SEQUENCE [LARGE SCALE GENOMIC DNA]</scope>
    <source>
        <strain evidence="9 10">Poly30</strain>
    </source>
</reference>
<dbReference type="PANTHER" id="PTHR42681:SF1">
    <property type="entry name" value="MALONYL-COA-ACYL CARRIER PROTEIN TRANSACYLASE, MITOCHONDRIAL"/>
    <property type="match status" value="1"/>
</dbReference>
<keyword evidence="4 6" id="KW-0012">Acyltransferase</keyword>
<dbReference type="PANTHER" id="PTHR42681">
    <property type="entry name" value="MALONYL-COA-ACYL CARRIER PROTEIN TRANSACYLASE, MITOCHONDRIAL"/>
    <property type="match status" value="1"/>
</dbReference>
<feature type="domain" description="Malonyl-CoA:ACP transacylase (MAT)" evidence="8">
    <location>
        <begin position="12"/>
        <end position="308"/>
    </location>
</feature>
<dbReference type="InterPro" id="IPR014043">
    <property type="entry name" value="Acyl_transferase_dom"/>
</dbReference>
<dbReference type="GO" id="GO:0006633">
    <property type="term" value="P:fatty acid biosynthetic process"/>
    <property type="evidence" value="ECO:0007669"/>
    <property type="project" value="TreeGrafter"/>
</dbReference>
<evidence type="ECO:0000313" key="9">
    <source>
        <dbReference type="EMBL" id="QDV07318.1"/>
    </source>
</evidence>
<dbReference type="InterPro" id="IPR050858">
    <property type="entry name" value="Mal-CoA-ACP_Trans/PKS_FabD"/>
</dbReference>
<evidence type="ECO:0000256" key="6">
    <source>
        <dbReference type="PIRNR" id="PIRNR000446"/>
    </source>
</evidence>
<organism evidence="9 10">
    <name type="scientific">Saltatorellus ferox</name>
    <dbReference type="NCBI Taxonomy" id="2528018"/>
    <lineage>
        <taxon>Bacteria</taxon>
        <taxon>Pseudomonadati</taxon>
        <taxon>Planctomycetota</taxon>
        <taxon>Planctomycetia</taxon>
        <taxon>Planctomycetia incertae sedis</taxon>
        <taxon>Saltatorellus</taxon>
    </lineage>
</organism>
<accession>A0A518ETA7</accession>
<dbReference type="GO" id="GO:0004314">
    <property type="term" value="F:[acyl-carrier-protein] S-malonyltransferase activity"/>
    <property type="evidence" value="ECO:0007669"/>
    <property type="project" value="UniProtKB-EC"/>
</dbReference>
<dbReference type="Gene3D" id="3.30.70.250">
    <property type="entry name" value="Malonyl-CoA ACP transacylase, ACP-binding"/>
    <property type="match status" value="1"/>
</dbReference>
<dbReference type="Gene3D" id="3.40.366.10">
    <property type="entry name" value="Malonyl-Coenzyme A Acyl Carrier Protein, domain 2"/>
    <property type="match status" value="1"/>
</dbReference>
<dbReference type="InterPro" id="IPR024925">
    <property type="entry name" value="Malonyl_CoA-ACP_transAc"/>
</dbReference>
<dbReference type="InterPro" id="IPR004410">
    <property type="entry name" value="Malonyl_CoA-ACP_transAc_FabD"/>
</dbReference>
<comment type="catalytic activity">
    <reaction evidence="5 6">
        <text>holo-[ACP] + malonyl-CoA = malonyl-[ACP] + CoA</text>
        <dbReference type="Rhea" id="RHEA:41792"/>
        <dbReference type="Rhea" id="RHEA-COMP:9623"/>
        <dbReference type="Rhea" id="RHEA-COMP:9685"/>
        <dbReference type="ChEBI" id="CHEBI:57287"/>
        <dbReference type="ChEBI" id="CHEBI:57384"/>
        <dbReference type="ChEBI" id="CHEBI:64479"/>
        <dbReference type="ChEBI" id="CHEBI:78449"/>
        <dbReference type="EC" id="2.3.1.39"/>
    </reaction>
</comment>
<sequence>MTNASNMTPALLFPGQGAQAEGMGKDWAEAFPEAAEIWSQADEVLGFSLSKACWESGEEVNRTDIAQPGIFTTGVAILSVLEARGFDRFSAPMTAGLSLGEYTAHWAAGTFDFASGLRLVRLRGEAMQAASEANPSGMMSLMGATDEQAEALAKVGSEFGICQVANLNAPGQLVLSGEHPALDAVEAAAKDHGVRRVRKLVVAGGFHSECMRPAADKLAAALEETEIHAPKIRVISNVTAAPVETVEAVRETLATQVCAPVLWEKSMRWAIEQGQNRFLEPGPGTILAGILRKIDQEPEVVPAAQPGDVDAALASANAS</sequence>
<evidence type="ECO:0000256" key="5">
    <source>
        <dbReference type="ARBA" id="ARBA00048462"/>
    </source>
</evidence>
<evidence type="ECO:0000259" key="8">
    <source>
        <dbReference type="SMART" id="SM00827"/>
    </source>
</evidence>
<name>A0A518ETA7_9BACT</name>
<dbReference type="AlphaFoldDB" id="A0A518ETA7"/>
<dbReference type="SUPFAM" id="SSF52151">
    <property type="entry name" value="FabD/lysophospholipase-like"/>
    <property type="match status" value="1"/>
</dbReference>
<protein>
    <recommendedName>
        <fullName evidence="2 6">Malonyl CoA-acyl carrier protein transacylase</fullName>
        <ecNumber evidence="1 6">2.3.1.39</ecNumber>
    </recommendedName>
</protein>
<feature type="active site" evidence="7">
    <location>
        <position position="207"/>
    </location>
</feature>
<dbReference type="Pfam" id="PF00698">
    <property type="entry name" value="Acyl_transf_1"/>
    <property type="match status" value="1"/>
</dbReference>
<dbReference type="InterPro" id="IPR001227">
    <property type="entry name" value="Ac_transferase_dom_sf"/>
</dbReference>
<evidence type="ECO:0000256" key="1">
    <source>
        <dbReference type="ARBA" id="ARBA00013258"/>
    </source>
</evidence>
<proteinExistence type="inferred from homology"/>
<dbReference type="SUPFAM" id="SSF55048">
    <property type="entry name" value="Probable ACP-binding domain of malonyl-CoA ACP transacylase"/>
    <property type="match status" value="1"/>
</dbReference>
<comment type="similarity">
    <text evidence="6">Belongs to the fabD family.</text>
</comment>
<dbReference type="SMART" id="SM00827">
    <property type="entry name" value="PKS_AT"/>
    <property type="match status" value="1"/>
</dbReference>
<evidence type="ECO:0000313" key="10">
    <source>
        <dbReference type="Proteomes" id="UP000320390"/>
    </source>
</evidence>
<dbReference type="Proteomes" id="UP000320390">
    <property type="component" value="Chromosome"/>
</dbReference>
<dbReference type="PIRSF" id="PIRSF000446">
    <property type="entry name" value="Mct"/>
    <property type="match status" value="1"/>
</dbReference>
<evidence type="ECO:0000256" key="4">
    <source>
        <dbReference type="ARBA" id="ARBA00023315"/>
    </source>
</evidence>
<dbReference type="NCBIfam" id="TIGR00128">
    <property type="entry name" value="fabD"/>
    <property type="match status" value="1"/>
</dbReference>
<evidence type="ECO:0000256" key="3">
    <source>
        <dbReference type="ARBA" id="ARBA00022679"/>
    </source>
</evidence>
<evidence type="ECO:0000256" key="7">
    <source>
        <dbReference type="PIRSR" id="PIRSR000446-1"/>
    </source>
</evidence>
<gene>
    <name evidence="9" type="primary">fabD_2</name>
    <name evidence="9" type="ORF">Poly30_28410</name>
</gene>
<keyword evidence="3 6" id="KW-0808">Transferase</keyword>
<evidence type="ECO:0000256" key="2">
    <source>
        <dbReference type="ARBA" id="ARBA00018953"/>
    </source>
</evidence>
<dbReference type="RefSeq" id="WP_145198250.1">
    <property type="nucleotide sequence ID" value="NZ_CP036434.1"/>
</dbReference>